<comment type="similarity">
    <text evidence="1 4">Belongs to the glycerate kinase type-1 family.</text>
</comment>
<dbReference type="Gene3D" id="3.90.1510.10">
    <property type="entry name" value="Glycerate kinase, domain 2"/>
    <property type="match status" value="1"/>
</dbReference>
<reference evidence="5 6" key="1">
    <citation type="submission" date="2017-06" db="EMBL/GenBank/DDBJ databases">
        <authorList>
            <consortium name="Pathogen Informatics"/>
        </authorList>
    </citation>
    <scope>NUCLEOTIDE SEQUENCE [LARGE SCALE GENOMIC DNA]</scope>
    <source>
        <strain evidence="5 6">NCTC13015</strain>
    </source>
</reference>
<dbReference type="SUPFAM" id="SSF110738">
    <property type="entry name" value="Glycerate kinase I"/>
    <property type="match status" value="1"/>
</dbReference>
<dbReference type="OrthoDB" id="9774290at2"/>
<dbReference type="GO" id="GO:0008887">
    <property type="term" value="F:glycerate kinase activity"/>
    <property type="evidence" value="ECO:0007669"/>
    <property type="project" value="UniProtKB-UniRule"/>
</dbReference>
<dbReference type="EMBL" id="LT906467">
    <property type="protein sequence ID" value="SNV76133.1"/>
    <property type="molecule type" value="Genomic_DNA"/>
</dbReference>
<evidence type="ECO:0000313" key="5">
    <source>
        <dbReference type="EMBL" id="SNV76133.1"/>
    </source>
</evidence>
<dbReference type="InterPro" id="IPR018197">
    <property type="entry name" value="Glycerate_kinase_RE-like"/>
</dbReference>
<protein>
    <submittedName>
        <fullName evidence="5">Glycerate kinase</fullName>
        <ecNumber evidence="5">2.7.1.31</ecNumber>
    </submittedName>
</protein>
<dbReference type="NCBIfam" id="TIGR00045">
    <property type="entry name" value="glycerate kinase"/>
    <property type="match status" value="1"/>
</dbReference>
<proteinExistence type="inferred from homology"/>
<dbReference type="Proteomes" id="UP000215374">
    <property type="component" value="Chromosome 1"/>
</dbReference>
<dbReference type="PANTHER" id="PTHR21599:SF0">
    <property type="entry name" value="GLYCERATE KINASE"/>
    <property type="match status" value="1"/>
</dbReference>
<dbReference type="InterPro" id="IPR036129">
    <property type="entry name" value="Glycerate_kinase_sf"/>
</dbReference>
<evidence type="ECO:0000256" key="3">
    <source>
        <dbReference type="ARBA" id="ARBA00022777"/>
    </source>
</evidence>
<gene>
    <name evidence="5" type="primary">glxK</name>
    <name evidence="5" type="ORF">SAMEA4535761_01633</name>
</gene>
<dbReference type="PIRSF" id="PIRSF006078">
    <property type="entry name" value="GlxK"/>
    <property type="match status" value="1"/>
</dbReference>
<evidence type="ECO:0000256" key="1">
    <source>
        <dbReference type="ARBA" id="ARBA00006284"/>
    </source>
</evidence>
<evidence type="ECO:0000313" key="6">
    <source>
        <dbReference type="Proteomes" id="UP000215374"/>
    </source>
</evidence>
<sequence length="382" mass="38631">MSLITQGTEGAEAPSPRILIAPDSFKGTATAQQAAEWLGEGVRSIIRDAEINLLPMADGGEGTSSLFQGEQITLPTTDAAGRLTEATYTYDAETTTAFIDVAAASGLPAVADRPVPMTGDTYGTGVLIADAETRGATRIVLGLGGSATIDGGTGILVALGANPLDEHGYQLTPGGGSLHKLGDFDTAKVNIPAGSLEWHLLFDVTSPATGPQGAPAVFGPQKGATEEDVAVLDAGLARLCEFAGIDPATPGMGAAGGVAIGITWLSSLLHGTADHVHLQPGARMVAEANGLAGKLGEASLVITGEGRFDAQTATGKVVATVCDLAREIGEQAPTVAVVAGSFDGEPDEGVLAVELEEVVDTREQLIRAGKQAAVAYLNAGAR</sequence>
<dbReference type="Gene3D" id="3.40.50.10350">
    <property type="entry name" value="Glycerate kinase, domain 1"/>
    <property type="match status" value="1"/>
</dbReference>
<evidence type="ECO:0000256" key="4">
    <source>
        <dbReference type="PIRNR" id="PIRNR006078"/>
    </source>
</evidence>
<dbReference type="InterPro" id="IPR018193">
    <property type="entry name" value="Glyc_kinase_flavodox-like_fold"/>
</dbReference>
<organism evidence="5 6">
    <name type="scientific">Corynebacterium imitans</name>
    <dbReference type="NCBI Taxonomy" id="156978"/>
    <lineage>
        <taxon>Bacteria</taxon>
        <taxon>Bacillati</taxon>
        <taxon>Actinomycetota</taxon>
        <taxon>Actinomycetes</taxon>
        <taxon>Mycobacteriales</taxon>
        <taxon>Corynebacteriaceae</taxon>
        <taxon>Corynebacterium</taxon>
    </lineage>
</organism>
<evidence type="ECO:0000256" key="2">
    <source>
        <dbReference type="ARBA" id="ARBA00022679"/>
    </source>
</evidence>
<keyword evidence="2 4" id="KW-0808">Transferase</keyword>
<dbReference type="Pfam" id="PF02595">
    <property type="entry name" value="Gly_kinase"/>
    <property type="match status" value="1"/>
</dbReference>
<dbReference type="RefSeq" id="WP_051904882.1">
    <property type="nucleotide sequence ID" value="NZ_CP009211.1"/>
</dbReference>
<keyword evidence="3 4" id="KW-0418">Kinase</keyword>
<dbReference type="PANTHER" id="PTHR21599">
    <property type="entry name" value="GLYCERATE KINASE"/>
    <property type="match status" value="1"/>
</dbReference>
<dbReference type="GO" id="GO:0031388">
    <property type="term" value="P:organic acid phosphorylation"/>
    <property type="evidence" value="ECO:0007669"/>
    <property type="project" value="UniProtKB-UniRule"/>
</dbReference>
<accession>A0A239ZZG0</accession>
<name>A0A239ZZG0_9CORY</name>
<dbReference type="InterPro" id="IPR004381">
    <property type="entry name" value="Glycerate_kinase"/>
</dbReference>
<dbReference type="EC" id="2.7.1.31" evidence="5"/>
<dbReference type="AlphaFoldDB" id="A0A239ZZG0"/>